<sequence length="16" mass="2057">MQKLKYFHSRTLHLVR</sequence>
<protein>
    <submittedName>
        <fullName evidence="1">Uncharacterized protein</fullName>
    </submittedName>
</protein>
<dbReference type="InParanoid" id="F6H3I0"/>
<keyword evidence="2" id="KW-1185">Reference proteome</keyword>
<dbReference type="HOGENOM" id="CLU_3433334_0_0_1"/>
<proteinExistence type="predicted"/>
<dbReference type="EMBL" id="FN595231">
    <property type="protein sequence ID" value="CCB46815.1"/>
    <property type="molecule type" value="Genomic_DNA"/>
</dbReference>
<evidence type="ECO:0000313" key="1">
    <source>
        <dbReference type="EMBL" id="CCB46815.1"/>
    </source>
</evidence>
<reference evidence="2" key="1">
    <citation type="journal article" date="2007" name="Nature">
        <title>The grapevine genome sequence suggests ancestral hexaploidization in major angiosperm phyla.</title>
        <authorList>
            <consortium name="The French-Italian Public Consortium for Grapevine Genome Characterization."/>
            <person name="Jaillon O."/>
            <person name="Aury J.-M."/>
            <person name="Noel B."/>
            <person name="Policriti A."/>
            <person name="Clepet C."/>
            <person name="Casagrande A."/>
            <person name="Choisne N."/>
            <person name="Aubourg S."/>
            <person name="Vitulo N."/>
            <person name="Jubin C."/>
            <person name="Vezzi A."/>
            <person name="Legeai F."/>
            <person name="Hugueney P."/>
            <person name="Dasilva C."/>
            <person name="Horner D."/>
            <person name="Mica E."/>
            <person name="Jublot D."/>
            <person name="Poulain J."/>
            <person name="Bruyere C."/>
            <person name="Billault A."/>
            <person name="Segurens B."/>
            <person name="Gouyvenoux M."/>
            <person name="Ugarte E."/>
            <person name="Cattonaro F."/>
            <person name="Anthouard V."/>
            <person name="Vico V."/>
            <person name="Del Fabbro C."/>
            <person name="Alaux M."/>
            <person name="Di Gaspero G."/>
            <person name="Dumas V."/>
            <person name="Felice N."/>
            <person name="Paillard S."/>
            <person name="Juman I."/>
            <person name="Moroldo M."/>
            <person name="Scalabrin S."/>
            <person name="Canaguier A."/>
            <person name="Le Clainche I."/>
            <person name="Malacrida G."/>
            <person name="Durand E."/>
            <person name="Pesole G."/>
            <person name="Laucou V."/>
            <person name="Chatelet P."/>
            <person name="Merdinoglu D."/>
            <person name="Delledonne M."/>
            <person name="Pezzotti M."/>
            <person name="Lecharny A."/>
            <person name="Scarpelli C."/>
            <person name="Artiguenave F."/>
            <person name="Pe M.E."/>
            <person name="Valle G."/>
            <person name="Morgante M."/>
            <person name="Caboche M."/>
            <person name="Adam-Blondon A.-F."/>
            <person name="Weissenbach J."/>
            <person name="Quetier F."/>
            <person name="Wincker P."/>
        </authorList>
    </citation>
    <scope>NUCLEOTIDE SEQUENCE [LARGE SCALE GENOMIC DNA]</scope>
    <source>
        <strain evidence="2">cv. Pinot noir / PN40024</strain>
    </source>
</reference>
<evidence type="ECO:0000313" key="2">
    <source>
        <dbReference type="Proteomes" id="UP000009183"/>
    </source>
</evidence>
<organism evidence="1 2">
    <name type="scientific">Vitis vinifera</name>
    <name type="common">Grape</name>
    <dbReference type="NCBI Taxonomy" id="29760"/>
    <lineage>
        <taxon>Eukaryota</taxon>
        <taxon>Viridiplantae</taxon>
        <taxon>Streptophyta</taxon>
        <taxon>Embryophyta</taxon>
        <taxon>Tracheophyta</taxon>
        <taxon>Spermatophyta</taxon>
        <taxon>Magnoliopsida</taxon>
        <taxon>eudicotyledons</taxon>
        <taxon>Gunneridae</taxon>
        <taxon>Pentapetalae</taxon>
        <taxon>rosids</taxon>
        <taxon>Vitales</taxon>
        <taxon>Vitaceae</taxon>
        <taxon>Viteae</taxon>
        <taxon>Vitis</taxon>
    </lineage>
</organism>
<name>F6H3I0_VITVI</name>
<dbReference type="Proteomes" id="UP000009183">
    <property type="component" value="Chromosome 4"/>
</dbReference>
<gene>
    <name evidence="1" type="ordered locus">VIT_04s0008g05670</name>
</gene>
<dbReference type="AlphaFoldDB" id="F6H3I0"/>
<accession>F6H3I0</accession>